<evidence type="ECO:0000313" key="3">
    <source>
        <dbReference type="Proteomes" id="UP001302812"/>
    </source>
</evidence>
<protein>
    <submittedName>
        <fullName evidence="2">Uncharacterized protein</fullName>
    </submittedName>
</protein>
<evidence type="ECO:0000313" key="2">
    <source>
        <dbReference type="EMBL" id="KAK4108117.1"/>
    </source>
</evidence>
<proteinExistence type="predicted"/>
<dbReference type="InterPro" id="IPR032675">
    <property type="entry name" value="LRR_dom_sf"/>
</dbReference>
<dbReference type="EMBL" id="MU853366">
    <property type="protein sequence ID" value="KAK4108117.1"/>
    <property type="molecule type" value="Genomic_DNA"/>
</dbReference>
<feature type="region of interest" description="Disordered" evidence="1">
    <location>
        <begin position="1"/>
        <end position="26"/>
    </location>
</feature>
<keyword evidence="3" id="KW-1185">Reference proteome</keyword>
<accession>A0AAN6T8U4</accession>
<dbReference type="AlphaFoldDB" id="A0AAN6T8U4"/>
<comment type="caution">
    <text evidence="2">The sequence shown here is derived from an EMBL/GenBank/DDBJ whole genome shotgun (WGS) entry which is preliminary data.</text>
</comment>
<dbReference type="Gene3D" id="3.80.10.10">
    <property type="entry name" value="Ribonuclease Inhibitor"/>
    <property type="match status" value="1"/>
</dbReference>
<name>A0AAN6T8U4_9PEZI</name>
<feature type="compositionally biased region" description="Polar residues" evidence="1">
    <location>
        <begin position="1"/>
        <end position="19"/>
    </location>
</feature>
<sequence length="577" mass="66483">MADSSNGQPPGHGTSNNPMATDFPNPVFTLDDMPPEILALILECLVPQPPEIGDTHPVAYDQLASDEPWFDFTRRRRGLHSVCLVSRRFAEMARPLLYRIVALCDEPSMVLFLRTMCEKPRYAQWTRHLSCHLTLTSETVIRETRRALTKYLPSIKLVIESENLNNMARQMLAALKFGIQTNQRTPALPGLVDHYPQLVLLVILIFLTKLEVLLLQVPICDDDPEYDRFCEAVKRLFSTYNEPEITPFQNIHTLLLQGDPDLLEHFEAENCDCEIPEAWGAQPRQYASLYESFPNLTTLEVSADDGIWTNVEEERLSFLVGGRVPTPYLTNIRKIYLHNSLACPRNLHQILLNAPKLETLYMTSRPYEPTIETHHDNSTHADPEAFDFGLMRHAKKLRNLDISWVDVRGFECLIGPEGRLAALAQMERLETLCIQLAVLYGKPSTVAEIPLVDLLPPNLVELTLEDWWWQNADMVEVLPYWDVEDKVKHYQSHHSYRETALRTLTQFACDVRTRMSKLKKVVFLCKIPWTWVMEDAVPLEFHFEQLRLMFNTQDIDFQVNCDEVSEPQTREVIPGRC</sequence>
<dbReference type="SUPFAM" id="SSF52047">
    <property type="entry name" value="RNI-like"/>
    <property type="match status" value="1"/>
</dbReference>
<organism evidence="2 3">
    <name type="scientific">Canariomyces notabilis</name>
    <dbReference type="NCBI Taxonomy" id="2074819"/>
    <lineage>
        <taxon>Eukaryota</taxon>
        <taxon>Fungi</taxon>
        <taxon>Dikarya</taxon>
        <taxon>Ascomycota</taxon>
        <taxon>Pezizomycotina</taxon>
        <taxon>Sordariomycetes</taxon>
        <taxon>Sordariomycetidae</taxon>
        <taxon>Sordariales</taxon>
        <taxon>Chaetomiaceae</taxon>
        <taxon>Canariomyces</taxon>
    </lineage>
</organism>
<reference evidence="2" key="1">
    <citation type="journal article" date="2023" name="Mol. Phylogenet. Evol.">
        <title>Genome-scale phylogeny and comparative genomics of the fungal order Sordariales.</title>
        <authorList>
            <person name="Hensen N."/>
            <person name="Bonometti L."/>
            <person name="Westerberg I."/>
            <person name="Brannstrom I.O."/>
            <person name="Guillou S."/>
            <person name="Cros-Aarteil S."/>
            <person name="Calhoun S."/>
            <person name="Haridas S."/>
            <person name="Kuo A."/>
            <person name="Mondo S."/>
            <person name="Pangilinan J."/>
            <person name="Riley R."/>
            <person name="LaButti K."/>
            <person name="Andreopoulos B."/>
            <person name="Lipzen A."/>
            <person name="Chen C."/>
            <person name="Yan M."/>
            <person name="Daum C."/>
            <person name="Ng V."/>
            <person name="Clum A."/>
            <person name="Steindorff A."/>
            <person name="Ohm R.A."/>
            <person name="Martin F."/>
            <person name="Silar P."/>
            <person name="Natvig D.O."/>
            <person name="Lalanne C."/>
            <person name="Gautier V."/>
            <person name="Ament-Velasquez S.L."/>
            <person name="Kruys A."/>
            <person name="Hutchinson M.I."/>
            <person name="Powell A.J."/>
            <person name="Barry K."/>
            <person name="Miller A.N."/>
            <person name="Grigoriev I.V."/>
            <person name="Debuchy R."/>
            <person name="Gladieux P."/>
            <person name="Hiltunen Thoren M."/>
            <person name="Johannesson H."/>
        </authorList>
    </citation>
    <scope>NUCLEOTIDE SEQUENCE</scope>
    <source>
        <strain evidence="2">CBS 508.74</strain>
    </source>
</reference>
<dbReference type="Proteomes" id="UP001302812">
    <property type="component" value="Unassembled WGS sequence"/>
</dbReference>
<gene>
    <name evidence="2" type="ORF">N656DRAFT_762308</name>
</gene>
<dbReference type="GeneID" id="89937387"/>
<evidence type="ECO:0000256" key="1">
    <source>
        <dbReference type="SAM" id="MobiDB-lite"/>
    </source>
</evidence>
<reference evidence="2" key="2">
    <citation type="submission" date="2023-05" db="EMBL/GenBank/DDBJ databases">
        <authorList>
            <consortium name="Lawrence Berkeley National Laboratory"/>
            <person name="Steindorff A."/>
            <person name="Hensen N."/>
            <person name="Bonometti L."/>
            <person name="Westerberg I."/>
            <person name="Brannstrom I.O."/>
            <person name="Guillou S."/>
            <person name="Cros-Aarteil S."/>
            <person name="Calhoun S."/>
            <person name="Haridas S."/>
            <person name="Kuo A."/>
            <person name="Mondo S."/>
            <person name="Pangilinan J."/>
            <person name="Riley R."/>
            <person name="Labutti K."/>
            <person name="Andreopoulos B."/>
            <person name="Lipzen A."/>
            <person name="Chen C."/>
            <person name="Yanf M."/>
            <person name="Daum C."/>
            <person name="Ng V."/>
            <person name="Clum A."/>
            <person name="Ohm R."/>
            <person name="Martin F."/>
            <person name="Silar P."/>
            <person name="Natvig D."/>
            <person name="Lalanne C."/>
            <person name="Gautier V."/>
            <person name="Ament-Velasquez S.L."/>
            <person name="Kruys A."/>
            <person name="Hutchinson M.I."/>
            <person name="Powell A.J."/>
            <person name="Barry K."/>
            <person name="Miller A.N."/>
            <person name="Grigoriev I.V."/>
            <person name="Debuchy R."/>
            <person name="Gladieux P."/>
            <person name="Thoren M.H."/>
            <person name="Johannesson H."/>
        </authorList>
    </citation>
    <scope>NUCLEOTIDE SEQUENCE</scope>
    <source>
        <strain evidence="2">CBS 508.74</strain>
    </source>
</reference>
<dbReference type="RefSeq" id="XP_064665687.1">
    <property type="nucleotide sequence ID" value="XM_064813262.1"/>
</dbReference>